<proteinExistence type="predicted"/>
<protein>
    <recommendedName>
        <fullName evidence="4">DUF3137 domain-containing protein</fullName>
    </recommendedName>
</protein>
<keyword evidence="3" id="KW-1185">Reference proteome</keyword>
<dbReference type="EMBL" id="JACSGR010000002">
    <property type="protein sequence ID" value="MBH5328444.1"/>
    <property type="molecule type" value="Genomic_DNA"/>
</dbReference>
<evidence type="ECO:0000256" key="1">
    <source>
        <dbReference type="SAM" id="Phobius"/>
    </source>
</evidence>
<feature type="transmembrane region" description="Helical" evidence="1">
    <location>
        <begin position="12"/>
        <end position="35"/>
    </location>
</feature>
<keyword evidence="1" id="KW-0812">Transmembrane</keyword>
<accession>A0ABS0N808</accession>
<gene>
    <name evidence="2" type="ORF">H9Q10_01995</name>
</gene>
<sequence>MQKAFYLSVWRSLGWLMLGAMLIMVVSAVFFSVMLGMPISGLWGVLLAVELPVLLVAVFVLFRQPVIRMDNRGIEVNDVLLLSSQRRKWSVSWQAVSDIFICRAIPRQGLKDHYYVKVAYDGEECLIHSSAVIRKGARAVRDELLSAWLDYRIGVSRRIPYTAQTLYRIHLGELNGLIRQMVQSTKFVWQKSPECSRNLRARFVFRHDFFSREVFDLVYDEKRGKLGIWQKDSRLPPKNLPAIESEMVYLLNCYLFLGKHPEREGVVFYR</sequence>
<name>A0ABS0N808_9NEIS</name>
<dbReference type="RefSeq" id="WP_197902373.1">
    <property type="nucleotide sequence ID" value="NZ_JACSGR010000002.1"/>
</dbReference>
<comment type="caution">
    <text evidence="2">The sequence shown here is derived from an EMBL/GenBank/DDBJ whole genome shotgun (WGS) entry which is preliminary data.</text>
</comment>
<organism evidence="2 3">
    <name type="scientific">Eikenella glucosivorans</name>
    <dbReference type="NCBI Taxonomy" id="2766967"/>
    <lineage>
        <taxon>Bacteria</taxon>
        <taxon>Pseudomonadati</taxon>
        <taxon>Pseudomonadota</taxon>
        <taxon>Betaproteobacteria</taxon>
        <taxon>Neisseriales</taxon>
        <taxon>Neisseriaceae</taxon>
        <taxon>Eikenella</taxon>
    </lineage>
</organism>
<reference evidence="2 3" key="1">
    <citation type="submission" date="2020-09" db="EMBL/GenBank/DDBJ databases">
        <title>Eikenella S3660 sp. nov., isolated from a throat swab.</title>
        <authorList>
            <person name="Buhl M."/>
        </authorList>
    </citation>
    <scope>NUCLEOTIDE SEQUENCE [LARGE SCALE GENOMIC DNA]</scope>
    <source>
        <strain evidence="2 3">S3360</strain>
    </source>
</reference>
<keyword evidence="1" id="KW-0472">Membrane</keyword>
<feature type="transmembrane region" description="Helical" evidence="1">
    <location>
        <begin position="41"/>
        <end position="62"/>
    </location>
</feature>
<dbReference type="Proteomes" id="UP000768471">
    <property type="component" value="Unassembled WGS sequence"/>
</dbReference>
<evidence type="ECO:0000313" key="3">
    <source>
        <dbReference type="Proteomes" id="UP000768471"/>
    </source>
</evidence>
<evidence type="ECO:0000313" key="2">
    <source>
        <dbReference type="EMBL" id="MBH5328444.1"/>
    </source>
</evidence>
<keyword evidence="1" id="KW-1133">Transmembrane helix</keyword>
<evidence type="ECO:0008006" key="4">
    <source>
        <dbReference type="Google" id="ProtNLM"/>
    </source>
</evidence>